<gene>
    <name evidence="1" type="ORF">LAESUDRAFT_640854</name>
</gene>
<sequence length="339" mass="38325">GAKPPEFNQLGLHTITPFWLDLPFCNIFRCITLNILHQLHKGVFKDHLVNWATQCMKGGAPEVDRCFRSMPKQGNLKHFKKGISLVMQWTGVEYKNMEKIFLGAISGSTKDIQVLSAVRAVLDFIYYAHFEIHSEESLTLLTEAWQEFHHNKDVFVQLGACANFNIPKFHAVEHYPQSIRLKGTADGYSTEGSERLHIDFAKVAYGASNKNANYTTQMCKWLDRQEATLRFDSFQQWAKAKDAGIPITPAYLSMIDSASNAHDTDDPNLPEPEEDGLEPLLQDIFDKAAPCLTAKHPTFPSVSVSTLEHDFRVAFLGYYIDQFLCQLATSKPETPIPKL</sequence>
<dbReference type="Proteomes" id="UP000076871">
    <property type="component" value="Unassembled WGS sequence"/>
</dbReference>
<dbReference type="GeneID" id="63820659"/>
<name>A0A165HIG4_9APHY</name>
<dbReference type="OrthoDB" id="2789130at2759"/>
<evidence type="ECO:0000313" key="1">
    <source>
        <dbReference type="EMBL" id="KZT11770.1"/>
    </source>
</evidence>
<organism evidence="1 2">
    <name type="scientific">Laetiporus sulphureus 93-53</name>
    <dbReference type="NCBI Taxonomy" id="1314785"/>
    <lineage>
        <taxon>Eukaryota</taxon>
        <taxon>Fungi</taxon>
        <taxon>Dikarya</taxon>
        <taxon>Basidiomycota</taxon>
        <taxon>Agaricomycotina</taxon>
        <taxon>Agaricomycetes</taxon>
        <taxon>Polyporales</taxon>
        <taxon>Laetiporus</taxon>
    </lineage>
</organism>
<keyword evidence="2" id="KW-1185">Reference proteome</keyword>
<dbReference type="AlphaFoldDB" id="A0A165HIG4"/>
<dbReference type="InParanoid" id="A0A165HIG4"/>
<accession>A0A165HIG4</accession>
<feature type="non-terminal residue" evidence="1">
    <location>
        <position position="1"/>
    </location>
</feature>
<dbReference type="RefSeq" id="XP_040769418.1">
    <property type="nucleotide sequence ID" value="XM_040903629.1"/>
</dbReference>
<dbReference type="EMBL" id="KV427606">
    <property type="protein sequence ID" value="KZT11770.1"/>
    <property type="molecule type" value="Genomic_DNA"/>
</dbReference>
<reference evidence="1 2" key="1">
    <citation type="journal article" date="2016" name="Mol. Biol. Evol.">
        <title>Comparative Genomics of Early-Diverging Mushroom-Forming Fungi Provides Insights into the Origins of Lignocellulose Decay Capabilities.</title>
        <authorList>
            <person name="Nagy L.G."/>
            <person name="Riley R."/>
            <person name="Tritt A."/>
            <person name="Adam C."/>
            <person name="Daum C."/>
            <person name="Floudas D."/>
            <person name="Sun H."/>
            <person name="Yadav J.S."/>
            <person name="Pangilinan J."/>
            <person name="Larsson K.H."/>
            <person name="Matsuura K."/>
            <person name="Barry K."/>
            <person name="Labutti K."/>
            <person name="Kuo R."/>
            <person name="Ohm R.A."/>
            <person name="Bhattacharya S.S."/>
            <person name="Shirouzu T."/>
            <person name="Yoshinaga Y."/>
            <person name="Martin F.M."/>
            <person name="Grigoriev I.V."/>
            <person name="Hibbett D.S."/>
        </authorList>
    </citation>
    <scope>NUCLEOTIDE SEQUENCE [LARGE SCALE GENOMIC DNA]</scope>
    <source>
        <strain evidence="1 2">93-53</strain>
    </source>
</reference>
<proteinExistence type="predicted"/>
<dbReference type="Pfam" id="PF18759">
    <property type="entry name" value="Plavaka"/>
    <property type="match status" value="1"/>
</dbReference>
<dbReference type="InterPro" id="IPR041078">
    <property type="entry name" value="Plavaka"/>
</dbReference>
<protein>
    <submittedName>
        <fullName evidence="1">Uncharacterized protein</fullName>
    </submittedName>
</protein>
<evidence type="ECO:0000313" key="2">
    <source>
        <dbReference type="Proteomes" id="UP000076871"/>
    </source>
</evidence>
<dbReference type="STRING" id="1314785.A0A165HIG4"/>